<reference evidence="2 3" key="1">
    <citation type="submission" date="2019-05" db="EMBL/GenBank/DDBJ databases">
        <title>Another draft genome of Portunus trituberculatus and its Hox gene families provides insights of decapod evolution.</title>
        <authorList>
            <person name="Jeong J.-H."/>
            <person name="Song I."/>
            <person name="Kim S."/>
            <person name="Choi T."/>
            <person name="Kim D."/>
            <person name="Ryu S."/>
            <person name="Kim W."/>
        </authorList>
    </citation>
    <scope>NUCLEOTIDE SEQUENCE [LARGE SCALE GENOMIC DNA]</scope>
    <source>
        <tissue evidence="2">Muscle</tissue>
    </source>
</reference>
<evidence type="ECO:0000313" key="2">
    <source>
        <dbReference type="EMBL" id="MPC46939.1"/>
    </source>
</evidence>
<dbReference type="Proteomes" id="UP000324222">
    <property type="component" value="Unassembled WGS sequence"/>
</dbReference>
<protein>
    <submittedName>
        <fullName evidence="2">Uncharacterized protein</fullName>
    </submittedName>
</protein>
<dbReference type="AlphaFoldDB" id="A0A5B7FNV0"/>
<keyword evidence="3" id="KW-1185">Reference proteome</keyword>
<gene>
    <name evidence="2" type="ORF">E2C01_040670</name>
</gene>
<dbReference type="EMBL" id="VSRR010007459">
    <property type="protein sequence ID" value="MPC46939.1"/>
    <property type="molecule type" value="Genomic_DNA"/>
</dbReference>
<sequence>MIFWSGDDAECAPPRPGTVYLAWAATTPRSATSLSPGEDGGREASLSPATDGIRREAPRINAAHVTSVVGWRHGKIKYHSQPWEFKSIKGYQGKSTRVHVQYLPRDKGASVLVTQTQLLSPACPNIKSCRCCASSAIVHFLVTVGCIPETTNAREFLGRVVT</sequence>
<accession>A0A5B7FNV0</accession>
<evidence type="ECO:0000313" key="3">
    <source>
        <dbReference type="Proteomes" id="UP000324222"/>
    </source>
</evidence>
<comment type="caution">
    <text evidence="2">The sequence shown here is derived from an EMBL/GenBank/DDBJ whole genome shotgun (WGS) entry which is preliminary data.</text>
</comment>
<feature type="region of interest" description="Disordered" evidence="1">
    <location>
        <begin position="31"/>
        <end position="53"/>
    </location>
</feature>
<evidence type="ECO:0000256" key="1">
    <source>
        <dbReference type="SAM" id="MobiDB-lite"/>
    </source>
</evidence>
<name>A0A5B7FNV0_PORTR</name>
<proteinExistence type="predicted"/>
<organism evidence="2 3">
    <name type="scientific">Portunus trituberculatus</name>
    <name type="common">Swimming crab</name>
    <name type="synonym">Neptunus trituberculatus</name>
    <dbReference type="NCBI Taxonomy" id="210409"/>
    <lineage>
        <taxon>Eukaryota</taxon>
        <taxon>Metazoa</taxon>
        <taxon>Ecdysozoa</taxon>
        <taxon>Arthropoda</taxon>
        <taxon>Crustacea</taxon>
        <taxon>Multicrustacea</taxon>
        <taxon>Malacostraca</taxon>
        <taxon>Eumalacostraca</taxon>
        <taxon>Eucarida</taxon>
        <taxon>Decapoda</taxon>
        <taxon>Pleocyemata</taxon>
        <taxon>Brachyura</taxon>
        <taxon>Eubrachyura</taxon>
        <taxon>Portunoidea</taxon>
        <taxon>Portunidae</taxon>
        <taxon>Portuninae</taxon>
        <taxon>Portunus</taxon>
    </lineage>
</organism>